<dbReference type="AlphaFoldDB" id="A0A0A0JFM0"/>
<dbReference type="eggNOG" id="ENOG5032YDP">
    <property type="taxonomic scope" value="Bacteria"/>
</dbReference>
<comment type="caution">
    <text evidence="1">The sequence shown here is derived from an EMBL/GenBank/DDBJ whole genome shotgun (WGS) entry which is preliminary data.</text>
</comment>
<keyword evidence="2" id="KW-1185">Reference proteome</keyword>
<accession>A0A0A0JFM0</accession>
<sequence>MPRANRRRSDDVPLAMGRLGRGQTTTEMYAGQRWTVRRLTGESSDRTYLCPGCEQNIWPRTAHVVAWPEEGVGGVGDRRHWHTPCWVARERRHPRGAFR</sequence>
<evidence type="ECO:0000313" key="2">
    <source>
        <dbReference type="Proteomes" id="UP000030002"/>
    </source>
</evidence>
<dbReference type="Proteomes" id="UP000030002">
    <property type="component" value="Unassembled WGS sequence"/>
</dbReference>
<dbReference type="OrthoDB" id="3381577at2"/>
<dbReference type="EMBL" id="AVPJ01000001">
    <property type="protein sequence ID" value="KGN34872.1"/>
    <property type="molecule type" value="Genomic_DNA"/>
</dbReference>
<dbReference type="RefSeq" id="WP_035911414.1">
    <property type="nucleotide sequence ID" value="NZ_AVPJ01000001.1"/>
</dbReference>
<dbReference type="STRING" id="1385520.N802_02215"/>
<gene>
    <name evidence="1" type="ORF">N802_02215</name>
</gene>
<proteinExistence type="predicted"/>
<organism evidence="1 2">
    <name type="scientific">Knoellia sinensis KCTC 19936</name>
    <dbReference type="NCBI Taxonomy" id="1385520"/>
    <lineage>
        <taxon>Bacteria</taxon>
        <taxon>Bacillati</taxon>
        <taxon>Actinomycetota</taxon>
        <taxon>Actinomycetes</taxon>
        <taxon>Micrococcales</taxon>
        <taxon>Intrasporangiaceae</taxon>
        <taxon>Knoellia</taxon>
    </lineage>
</organism>
<protein>
    <submittedName>
        <fullName evidence="1">ATP/GTP-binding protein</fullName>
    </submittedName>
</protein>
<name>A0A0A0JFM0_9MICO</name>
<evidence type="ECO:0000313" key="1">
    <source>
        <dbReference type="EMBL" id="KGN34872.1"/>
    </source>
</evidence>
<reference evidence="1 2" key="1">
    <citation type="submission" date="2013-08" db="EMBL/GenBank/DDBJ databases">
        <title>The genome sequence of Knoellia sinensis.</title>
        <authorList>
            <person name="Zhu W."/>
            <person name="Wang G."/>
        </authorList>
    </citation>
    <scope>NUCLEOTIDE SEQUENCE [LARGE SCALE GENOMIC DNA]</scope>
    <source>
        <strain evidence="1 2">KCTC 19936</strain>
    </source>
</reference>